<evidence type="ECO:0000256" key="4">
    <source>
        <dbReference type="ARBA" id="ARBA00022960"/>
    </source>
</evidence>
<dbReference type="NCBIfam" id="NF010539">
    <property type="entry name" value="PRK13927.1"/>
    <property type="match status" value="1"/>
</dbReference>
<dbReference type="Proteomes" id="UP000059074">
    <property type="component" value="Unassembled WGS sequence"/>
</dbReference>
<dbReference type="HAMAP" id="MF_02207">
    <property type="entry name" value="MreB"/>
    <property type="match status" value="1"/>
</dbReference>
<feature type="binding site" evidence="6">
    <location>
        <begin position="62"/>
        <end position="64"/>
    </location>
    <ligand>
        <name>ATP</name>
        <dbReference type="ChEBI" id="CHEBI:30616"/>
    </ligand>
</feature>
<evidence type="ECO:0000256" key="6">
    <source>
        <dbReference type="HAMAP-Rule" id="MF_02207"/>
    </source>
</evidence>
<evidence type="ECO:0000256" key="5">
    <source>
        <dbReference type="ARBA" id="ARBA00023458"/>
    </source>
</evidence>
<keyword evidence="8" id="KW-1185">Reference proteome</keyword>
<protein>
    <recommendedName>
        <fullName evidence="6">Cell shape-determining protein MreB</fullName>
    </recommendedName>
</protein>
<reference evidence="7 8" key="1">
    <citation type="submission" date="2015-10" db="EMBL/GenBank/DDBJ databases">
        <title>Transcriptomic analysis of a linuron degrading triple-species bacterial consortium.</title>
        <authorList>
            <person name="Albers P."/>
        </authorList>
    </citation>
    <scope>NUCLEOTIDE SEQUENCE [LARGE SCALE GENOMIC DNA]</scope>
    <source>
        <strain evidence="7 8">WDL6</strain>
    </source>
</reference>
<sequence>MPDKAKAVVLEIGYHFSGSTLDFNSCNLPVQVAPGRSNNCVRVMFDGVAKAFSDDIAIDLGTANTLVHVMGRGIIIDEPSTVAVRTRNAAREILAVGRKAKALMAEPSKGVELVHPLREGVIADFVAAEEMLRQLIRRAKTMLGFRRPRILICVPAQATPVERRAVYETAKSLGARKVYLIAEPVAASLGAGLPVGEPGGAMVLDIGGGSSDIAVLSAGEIISARTLRIAGNAMDAAIVRYVRRQHQLHISDANAERMKVQLGTAIAKSSGRVAEAHIRGRDLQQGTAKTVVLGARDTADALAEPIEALADFVQRALEDLMPETLRDIRQRGIHLTGGGAMLDKLDVALTRQVGVPFHLQPNPMHCVVKGSAAVLAGLDSYKHLLMKN</sequence>
<dbReference type="GO" id="GO:0008360">
    <property type="term" value="P:regulation of cell shape"/>
    <property type="evidence" value="ECO:0007669"/>
    <property type="project" value="UniProtKB-UniRule"/>
</dbReference>
<dbReference type="EMBL" id="LMTR01000071">
    <property type="protein sequence ID" value="KWT66781.1"/>
    <property type="molecule type" value="Genomic_DNA"/>
</dbReference>
<evidence type="ECO:0000256" key="3">
    <source>
        <dbReference type="ARBA" id="ARBA00022840"/>
    </source>
</evidence>
<name>A0A109BDJ4_HYPSL</name>
<dbReference type="GO" id="GO:0005524">
    <property type="term" value="F:ATP binding"/>
    <property type="evidence" value="ECO:0007669"/>
    <property type="project" value="UniProtKB-KW"/>
</dbReference>
<dbReference type="PANTHER" id="PTHR42749">
    <property type="entry name" value="CELL SHAPE-DETERMINING PROTEIN MREB"/>
    <property type="match status" value="1"/>
</dbReference>
<feature type="binding site" evidence="6">
    <location>
        <begin position="256"/>
        <end position="259"/>
    </location>
    <ligand>
        <name>ATP</name>
        <dbReference type="ChEBI" id="CHEBI:30616"/>
    </ligand>
</feature>
<evidence type="ECO:0000313" key="8">
    <source>
        <dbReference type="Proteomes" id="UP000059074"/>
    </source>
</evidence>
<dbReference type="InterPro" id="IPR004753">
    <property type="entry name" value="MreB"/>
</dbReference>
<dbReference type="PRINTS" id="PR01652">
    <property type="entry name" value="SHAPEPROTEIN"/>
</dbReference>
<organism evidence="7 8">
    <name type="scientific">Hyphomicrobium sulfonivorans</name>
    <dbReference type="NCBI Taxonomy" id="121290"/>
    <lineage>
        <taxon>Bacteria</taxon>
        <taxon>Pseudomonadati</taxon>
        <taxon>Pseudomonadota</taxon>
        <taxon>Alphaproteobacteria</taxon>
        <taxon>Hyphomicrobiales</taxon>
        <taxon>Hyphomicrobiaceae</taxon>
        <taxon>Hyphomicrobium</taxon>
    </lineage>
</organism>
<dbReference type="GO" id="GO:0005737">
    <property type="term" value="C:cytoplasm"/>
    <property type="evidence" value="ECO:0007669"/>
    <property type="project" value="UniProtKB-SubCell"/>
</dbReference>
<keyword evidence="3 6" id="KW-0067">ATP-binding</keyword>
<comment type="function">
    <text evidence="6">Forms membrane-associated dynamic filaments that are essential for cell shape determination. Acts by regulating cell wall synthesis and cell elongation, and thus cell shape. A feedback loop between cell geometry and MreB localization may maintain elongated cell shape by targeting cell wall growth to regions of negative cell wall curvature.</text>
</comment>
<dbReference type="InterPro" id="IPR056546">
    <property type="entry name" value="MreB_MamK-like"/>
</dbReference>
<accession>A0A109BDJ4</accession>
<dbReference type="Gene3D" id="3.30.420.40">
    <property type="match status" value="3"/>
</dbReference>
<comment type="subcellular location">
    <subcellularLocation>
        <location evidence="6">Cytoplasm</location>
    </subcellularLocation>
    <text evidence="6">Membrane-associated.</text>
</comment>
<dbReference type="InterPro" id="IPR043129">
    <property type="entry name" value="ATPase_NBD"/>
</dbReference>
<dbReference type="AlphaFoldDB" id="A0A109BDJ4"/>
<evidence type="ECO:0000256" key="2">
    <source>
        <dbReference type="ARBA" id="ARBA00022741"/>
    </source>
</evidence>
<dbReference type="STRING" id="121290.APY04_2188"/>
<keyword evidence="1 6" id="KW-0963">Cytoplasm</keyword>
<proteinExistence type="inferred from homology"/>
<dbReference type="GO" id="GO:0000902">
    <property type="term" value="P:cell morphogenesis"/>
    <property type="evidence" value="ECO:0007669"/>
    <property type="project" value="InterPro"/>
</dbReference>
<feature type="binding site" evidence="6">
    <location>
        <begin position="208"/>
        <end position="210"/>
    </location>
    <ligand>
        <name>ATP</name>
        <dbReference type="ChEBI" id="CHEBI:30616"/>
    </ligand>
</feature>
<gene>
    <name evidence="6" type="primary">mreB</name>
    <name evidence="7" type="ORF">APY04_2188</name>
</gene>
<dbReference type="PATRIC" id="fig|121290.4.peg.2389"/>
<comment type="similarity">
    <text evidence="5 6">Belongs to the FtsA/MreB family.</text>
</comment>
<keyword evidence="4 6" id="KW-0133">Cell shape</keyword>
<dbReference type="PANTHER" id="PTHR42749:SF1">
    <property type="entry name" value="CELL SHAPE-DETERMINING PROTEIN MREB"/>
    <property type="match status" value="1"/>
</dbReference>
<comment type="caution">
    <text evidence="7">The sequence shown here is derived from an EMBL/GenBank/DDBJ whole genome shotgun (WGS) entry which is preliminary data.</text>
</comment>
<comment type="caution">
    <text evidence="6">Lacks conserved residue(s) required for the propagation of feature annotation.</text>
</comment>
<dbReference type="Pfam" id="PF06723">
    <property type="entry name" value="MreB_Mbl"/>
    <property type="match status" value="1"/>
</dbReference>
<comment type="subunit">
    <text evidence="6">Forms polymers.</text>
</comment>
<dbReference type="SUPFAM" id="SSF53067">
    <property type="entry name" value="Actin-like ATPase domain"/>
    <property type="match status" value="2"/>
</dbReference>
<dbReference type="CDD" id="cd10225">
    <property type="entry name" value="ASKHA_NBD_MreB-like"/>
    <property type="match status" value="1"/>
</dbReference>
<keyword evidence="2 6" id="KW-0547">Nucleotide-binding</keyword>
<evidence type="ECO:0000313" key="7">
    <source>
        <dbReference type="EMBL" id="KWT66781.1"/>
    </source>
</evidence>
<evidence type="ECO:0000256" key="1">
    <source>
        <dbReference type="ARBA" id="ARBA00022490"/>
    </source>
</evidence>